<dbReference type="InterPro" id="IPR011989">
    <property type="entry name" value="ARM-like"/>
</dbReference>
<keyword evidence="1 4" id="KW-0349">Heme</keyword>
<dbReference type="SUPFAM" id="SSF46626">
    <property type="entry name" value="Cytochrome c"/>
    <property type="match status" value="1"/>
</dbReference>
<evidence type="ECO:0000259" key="5">
    <source>
        <dbReference type="PROSITE" id="PS51007"/>
    </source>
</evidence>
<dbReference type="Proteomes" id="UP000651668">
    <property type="component" value="Unassembled WGS sequence"/>
</dbReference>
<dbReference type="AlphaFoldDB" id="A0A916U2H3"/>
<dbReference type="InterPro" id="IPR055557">
    <property type="entry name" value="DUF7133"/>
</dbReference>
<dbReference type="PROSITE" id="PS51007">
    <property type="entry name" value="CYTC"/>
    <property type="match status" value="1"/>
</dbReference>
<organism evidence="6 7">
    <name type="scientific">Pedobacter quisquiliarum</name>
    <dbReference type="NCBI Taxonomy" id="1834438"/>
    <lineage>
        <taxon>Bacteria</taxon>
        <taxon>Pseudomonadati</taxon>
        <taxon>Bacteroidota</taxon>
        <taxon>Sphingobacteriia</taxon>
        <taxon>Sphingobacteriales</taxon>
        <taxon>Sphingobacteriaceae</taxon>
        <taxon>Pedobacter</taxon>
    </lineage>
</organism>
<dbReference type="Gene3D" id="1.10.760.10">
    <property type="entry name" value="Cytochrome c-like domain"/>
    <property type="match status" value="1"/>
</dbReference>
<dbReference type="Pfam" id="PF23500">
    <property type="entry name" value="DUF7133"/>
    <property type="match status" value="1"/>
</dbReference>
<evidence type="ECO:0000256" key="3">
    <source>
        <dbReference type="ARBA" id="ARBA00023004"/>
    </source>
</evidence>
<dbReference type="InterPro" id="IPR016024">
    <property type="entry name" value="ARM-type_fold"/>
</dbReference>
<gene>
    <name evidence="6" type="ORF">GCM10011387_07250</name>
</gene>
<proteinExistence type="predicted"/>
<sequence length="754" mass="84769">MFKGLTFKRTFQFLSLVLISICCSQCKTDPLSAEASLDNMTVEEGFEVKLIASEPLISAPVALTFDNQSRIWALEMNGYMPDTLGTGEDQPSGKVVILEDEDHDGVMDTRKVFLDSLRLPRALCLIEDGLLVGEPPYLWYYEIKKDKPGKRVLVDSLYADEGNVEHQPNGLLRAMDNWIYNAKSAKRYKKDGDRWIIEQTHFRGQWGISQDNYGRLYYNHNSANVIGDYFTPGLGATNKNQREVAGYNMSIVPDNRVYPAHATPGVNRGYLPGVLDTTQRLVNFTAACAPLIYRGGYFSAPYRLNSFVAEPAGNLVKRNVMTLDSGYAASGVQAYQDREFISSVDERFRPVNLHDGPDGALYVVDMYRGIIQHKTYLTPYLKQEIKKRNLTLPLVCGRIYKVVPKGKKPDFRKMPEDPQVLVRLLADRNGWIRDRAQQILVDRKSKDVVPALIKALQSNNINARMHAFWTLEGLHALEAPQVLQFLKSQHWPLRMQALSVLPSVINKATAAGYVQVLTAPAMLGDKLAAPYLGFLTNTIRKFDPAAADLMQNQLLKRYAAEKFVADAVISNLEGKEEAFQKQVLRQFPDTALVINKQLKTIVTNKFNARNSDDPKETERKYPRGAALFRTNCQTCHGADLNGIKSLAPPLNKSEWVTGKKERLIAIVLYGLTGPVEVNKHLYTKPEIMADMPGIAGSNEFSDEDIAQLLSYIRDYGRNKADKVKQPEVAAVREQLKGRDKAFTVEELLSHKVTK</sequence>
<dbReference type="SUPFAM" id="SSF48371">
    <property type="entry name" value="ARM repeat"/>
    <property type="match status" value="1"/>
</dbReference>
<dbReference type="InterPro" id="IPR009056">
    <property type="entry name" value="Cyt_c-like_dom"/>
</dbReference>
<dbReference type="PANTHER" id="PTHR33546">
    <property type="entry name" value="LARGE, MULTIFUNCTIONAL SECRETED PROTEIN-RELATED"/>
    <property type="match status" value="1"/>
</dbReference>
<evidence type="ECO:0000313" key="7">
    <source>
        <dbReference type="Proteomes" id="UP000651668"/>
    </source>
</evidence>
<protein>
    <recommendedName>
        <fullName evidence="5">Cytochrome c domain-containing protein</fullName>
    </recommendedName>
</protein>
<dbReference type="Gene3D" id="1.25.10.10">
    <property type="entry name" value="Leucine-rich Repeat Variant"/>
    <property type="match status" value="1"/>
</dbReference>
<reference evidence="6" key="2">
    <citation type="submission" date="2020-09" db="EMBL/GenBank/DDBJ databases">
        <authorList>
            <person name="Sun Q."/>
            <person name="Zhou Y."/>
        </authorList>
    </citation>
    <scope>NUCLEOTIDE SEQUENCE</scope>
    <source>
        <strain evidence="6">CGMCC 1.15343</strain>
    </source>
</reference>
<comment type="caution">
    <text evidence="6">The sequence shown here is derived from an EMBL/GenBank/DDBJ whole genome shotgun (WGS) entry which is preliminary data.</text>
</comment>
<name>A0A916U2H3_9SPHI</name>
<evidence type="ECO:0000256" key="2">
    <source>
        <dbReference type="ARBA" id="ARBA00022723"/>
    </source>
</evidence>
<evidence type="ECO:0000256" key="1">
    <source>
        <dbReference type="ARBA" id="ARBA00022617"/>
    </source>
</evidence>
<dbReference type="Pfam" id="PF13646">
    <property type="entry name" value="HEAT_2"/>
    <property type="match status" value="1"/>
</dbReference>
<dbReference type="EMBL" id="BMIL01000002">
    <property type="protein sequence ID" value="GGC56260.1"/>
    <property type="molecule type" value="Genomic_DNA"/>
</dbReference>
<evidence type="ECO:0000313" key="6">
    <source>
        <dbReference type="EMBL" id="GGC56260.1"/>
    </source>
</evidence>
<dbReference type="GO" id="GO:0009055">
    <property type="term" value="F:electron transfer activity"/>
    <property type="evidence" value="ECO:0007669"/>
    <property type="project" value="InterPro"/>
</dbReference>
<keyword evidence="2 4" id="KW-0479">Metal-binding</keyword>
<reference evidence="6" key="1">
    <citation type="journal article" date="2014" name="Int. J. Syst. Evol. Microbiol.">
        <title>Complete genome sequence of Corynebacterium casei LMG S-19264T (=DSM 44701T), isolated from a smear-ripened cheese.</title>
        <authorList>
            <consortium name="US DOE Joint Genome Institute (JGI-PGF)"/>
            <person name="Walter F."/>
            <person name="Albersmeier A."/>
            <person name="Kalinowski J."/>
            <person name="Ruckert C."/>
        </authorList>
    </citation>
    <scope>NUCLEOTIDE SEQUENCE</scope>
    <source>
        <strain evidence="6">CGMCC 1.15343</strain>
    </source>
</reference>
<accession>A0A916U2H3</accession>
<keyword evidence="3 4" id="KW-0408">Iron</keyword>
<dbReference type="Pfam" id="PF00034">
    <property type="entry name" value="Cytochrom_C"/>
    <property type="match status" value="1"/>
</dbReference>
<evidence type="ECO:0000256" key="4">
    <source>
        <dbReference type="PROSITE-ProRule" id="PRU00433"/>
    </source>
</evidence>
<dbReference type="SUPFAM" id="SSF63829">
    <property type="entry name" value="Calcium-dependent phosphotriesterase"/>
    <property type="match status" value="1"/>
</dbReference>
<dbReference type="GO" id="GO:0046872">
    <property type="term" value="F:metal ion binding"/>
    <property type="evidence" value="ECO:0007669"/>
    <property type="project" value="UniProtKB-KW"/>
</dbReference>
<keyword evidence="7" id="KW-1185">Reference proteome</keyword>
<dbReference type="InterPro" id="IPR036909">
    <property type="entry name" value="Cyt_c-like_dom_sf"/>
</dbReference>
<dbReference type="GO" id="GO:0020037">
    <property type="term" value="F:heme binding"/>
    <property type="evidence" value="ECO:0007669"/>
    <property type="project" value="InterPro"/>
</dbReference>
<feature type="domain" description="Cytochrome c" evidence="5">
    <location>
        <begin position="619"/>
        <end position="716"/>
    </location>
</feature>
<dbReference type="PANTHER" id="PTHR33546:SF1">
    <property type="entry name" value="LARGE, MULTIFUNCTIONAL SECRETED PROTEIN"/>
    <property type="match status" value="1"/>
</dbReference>